<feature type="compositionally biased region" description="Polar residues" evidence="17">
    <location>
        <begin position="42"/>
        <end position="53"/>
    </location>
</feature>
<feature type="compositionally biased region" description="Polar residues" evidence="17">
    <location>
        <begin position="1"/>
        <end position="11"/>
    </location>
</feature>
<dbReference type="SUPFAM" id="SSF103243">
    <property type="entry name" value="KA1-like"/>
    <property type="match status" value="1"/>
</dbReference>
<dbReference type="Proteomes" id="UP001360560">
    <property type="component" value="Unassembled WGS sequence"/>
</dbReference>
<dbReference type="InterPro" id="IPR000719">
    <property type="entry name" value="Prot_kinase_dom"/>
</dbReference>
<keyword evidence="6 20" id="KW-0723">Serine/threonine-protein kinase</keyword>
<keyword evidence="11 16" id="KW-0067">ATP-binding</keyword>
<accession>A0AAV5QFE8</accession>
<keyword evidence="9 16" id="KW-0547">Nucleotide-binding</keyword>
<evidence type="ECO:0000256" key="17">
    <source>
        <dbReference type="SAM" id="MobiDB-lite"/>
    </source>
</evidence>
<dbReference type="PROSITE" id="PS50032">
    <property type="entry name" value="KA1"/>
    <property type="match status" value="1"/>
</dbReference>
<dbReference type="GO" id="GO:0035556">
    <property type="term" value="P:intracellular signal transduction"/>
    <property type="evidence" value="ECO:0007669"/>
    <property type="project" value="TreeGrafter"/>
</dbReference>
<dbReference type="GO" id="GO:0005737">
    <property type="term" value="C:cytoplasm"/>
    <property type="evidence" value="ECO:0007669"/>
    <property type="project" value="UniProtKB-SubCell"/>
</dbReference>
<evidence type="ECO:0000256" key="15">
    <source>
        <dbReference type="ARBA" id="ARBA00064158"/>
    </source>
</evidence>
<feature type="domain" description="KA1" evidence="19">
    <location>
        <begin position="1164"/>
        <end position="1213"/>
    </location>
</feature>
<evidence type="ECO:0000256" key="1">
    <source>
        <dbReference type="ARBA" id="ARBA00004496"/>
    </source>
</evidence>
<evidence type="ECO:0000256" key="14">
    <source>
        <dbReference type="ARBA" id="ARBA00057072"/>
    </source>
</evidence>
<feature type="region of interest" description="Disordered" evidence="17">
    <location>
        <begin position="581"/>
        <end position="668"/>
    </location>
</feature>
<dbReference type="GO" id="GO:0071944">
    <property type="term" value="C:cell periphery"/>
    <property type="evidence" value="ECO:0007669"/>
    <property type="project" value="UniProtKB-ARBA"/>
</dbReference>
<dbReference type="InterPro" id="IPR011009">
    <property type="entry name" value="Kinase-like_dom_sf"/>
</dbReference>
<evidence type="ECO:0000256" key="9">
    <source>
        <dbReference type="ARBA" id="ARBA00022741"/>
    </source>
</evidence>
<dbReference type="Gene3D" id="3.30.310.80">
    <property type="entry name" value="Kinase associated domain 1, KA1"/>
    <property type="match status" value="1"/>
</dbReference>
<keyword evidence="21" id="KW-1185">Reference proteome</keyword>
<dbReference type="InterPro" id="IPR017441">
    <property type="entry name" value="Protein_kinase_ATP_BS"/>
</dbReference>
<feature type="compositionally biased region" description="Polar residues" evidence="17">
    <location>
        <begin position="797"/>
        <end position="810"/>
    </location>
</feature>
<dbReference type="AlphaFoldDB" id="A0AAV5QFE8"/>
<feature type="region of interest" description="Disordered" evidence="17">
    <location>
        <begin position="1073"/>
        <end position="1139"/>
    </location>
</feature>
<feature type="binding site" evidence="16">
    <location>
        <position position="226"/>
    </location>
    <ligand>
        <name>ATP</name>
        <dbReference type="ChEBI" id="CHEBI:30616"/>
    </ligand>
</feature>
<evidence type="ECO:0000256" key="3">
    <source>
        <dbReference type="ARBA" id="ARBA00012513"/>
    </source>
</evidence>
<keyword evidence="10 20" id="KW-0418">Kinase</keyword>
<evidence type="ECO:0000256" key="5">
    <source>
        <dbReference type="ARBA" id="ARBA00022490"/>
    </source>
</evidence>
<feature type="compositionally biased region" description="Polar residues" evidence="17">
    <location>
        <begin position="586"/>
        <end position="614"/>
    </location>
</feature>
<protein>
    <recommendedName>
        <fullName evidence="3">non-specific serine/threonine protein kinase</fullName>
        <ecNumber evidence="3">2.7.11.1</ecNumber>
    </recommendedName>
</protein>
<proteinExistence type="inferred from homology"/>
<gene>
    <name evidence="20" type="ORF">DASC09_007190</name>
</gene>
<sequence>MEHDNSYNPQFASPVEPGNRKRATTVASPTSRVPATPRMLKNASSRLSVNDPQKPQYVEIGSPPVPQTETLSGHDYSMPNYFPSPPQQYTTQNIFPLQEPPKSKNVPKLEPLNTQTANPVIDQKSQPYNPSEAQQQQQSRHQTNQSGSSKTSSPPNTNGNNHNHQHSSHRHGEQQQQQPPQFHRRAIGDWDFIRTIGAGSMGKVKEARHRRTQEICAVKIVPRAAKLYQRAHANDPPPADNAEHQKRMKEFEKEVARDKRTIREAALGKLLYHPYICRLYEMIPMTNHYYMLFEFVSGGQMLDYIVSHGSLRERHARKFARGIASSLDYCHRNNVVHRDLKIENIMISKTGDIKIIDFGLSNLFDYHKLLKTYCGSLYFAAPELLSAHPYIGPEVDVWSFGVVLFVLVCGKVPFDDQSVSVLHEKIKKGNVEYPSSLSQECVDLLSRMLVVNPKKRASLKEIINHPWMNKNYDSRPHSYVPYRIPLELPLNPEVLKEIEKLELGTVENTARELTKILGSPEYALCAQKWYEKNAKFTASGIPRSLQDYSDPHFPDPTNGIHPLISIYYLVDEMKKRQLAKEMAHQEQVTSPFQEKFSSSSHEQKQAELQAQMNPQEGHLRQQKLEGQESQRIAVDHGEQLQNVPEIRESPTTNSGYDKALGSPKQSQNLDEVLSFPEAAHTLRNNDDEILSTKKPGNLDIPPLSAVIPEQQLSPKRAKSINNGPSGDDENKGSGINGLFRRLSGHRRTGSKNNSQHQSYVPDSAVPPLPNLPNIISYNYDKAAAAAAARGNDGVSKNVDNGHTVESSSQPRLHKSGSLRLVGGTDEGIVNDMPKRGQRKPRAGHNRAVSASAATYAENSGPNNRSGKDTITSATDNSYDDAAMNETANNTDNINKFNYNGAPSSANKNGASTMRAKSVGHGRSKSIGYKKSTGFQEIVPPLPQINDNLYGELVHQNYGGEKQPLSEATIVERAKNAEPGSMPSIEFAKTLYLKGFFSVQTTSTKPPAVIRQSIINSLEKLGVDFLEVKGGFVCTFLNKKEQALTGSHNASTTNSNNTAVEGDNVITTKISTSNFSHNSSHSDTKDAVSSISTGSKGHRRKFSIGFKKQPATPKIPATPILFSPTSPNPNHSMDGESSASLESLSGIGASDMILSSRINQGKSGKPVQRNPIRFEISIVKIPILSLLGVQLKKLSGNAWAYKTLADHILTDLNL</sequence>
<dbReference type="GO" id="GO:0000226">
    <property type="term" value="P:microtubule cytoskeleton organization"/>
    <property type="evidence" value="ECO:0007669"/>
    <property type="project" value="TreeGrafter"/>
</dbReference>
<dbReference type="RefSeq" id="XP_064850394.1">
    <property type="nucleotide sequence ID" value="XM_064994322.1"/>
</dbReference>
<comment type="catalytic activity">
    <reaction evidence="12">
        <text>L-threonyl-[protein] + ATP = O-phospho-L-threonyl-[protein] + ADP + H(+)</text>
        <dbReference type="Rhea" id="RHEA:46608"/>
        <dbReference type="Rhea" id="RHEA-COMP:11060"/>
        <dbReference type="Rhea" id="RHEA-COMP:11605"/>
        <dbReference type="ChEBI" id="CHEBI:15378"/>
        <dbReference type="ChEBI" id="CHEBI:30013"/>
        <dbReference type="ChEBI" id="CHEBI:30616"/>
        <dbReference type="ChEBI" id="CHEBI:61977"/>
        <dbReference type="ChEBI" id="CHEBI:456216"/>
        <dbReference type="EC" id="2.7.11.1"/>
    </reaction>
</comment>
<dbReference type="GO" id="GO:0005524">
    <property type="term" value="F:ATP binding"/>
    <property type="evidence" value="ECO:0007669"/>
    <property type="project" value="UniProtKB-UniRule"/>
</dbReference>
<dbReference type="InterPro" id="IPR001772">
    <property type="entry name" value="KA1_dom"/>
</dbReference>
<comment type="caution">
    <text evidence="20">The sequence shown here is derived from an EMBL/GenBank/DDBJ whole genome shotgun (WGS) entry which is preliminary data.</text>
</comment>
<dbReference type="PROSITE" id="PS50011">
    <property type="entry name" value="PROTEIN_KINASE_DOM"/>
    <property type="match status" value="1"/>
</dbReference>
<reference evidence="20 21" key="1">
    <citation type="journal article" date="2023" name="Elife">
        <title>Identification of key yeast species and microbe-microbe interactions impacting larval growth of Drosophila in the wild.</title>
        <authorList>
            <person name="Mure A."/>
            <person name="Sugiura Y."/>
            <person name="Maeda R."/>
            <person name="Honda K."/>
            <person name="Sakurai N."/>
            <person name="Takahashi Y."/>
            <person name="Watada M."/>
            <person name="Katoh T."/>
            <person name="Gotoh A."/>
            <person name="Gotoh Y."/>
            <person name="Taniguchi I."/>
            <person name="Nakamura K."/>
            <person name="Hayashi T."/>
            <person name="Katayama T."/>
            <person name="Uemura T."/>
            <person name="Hattori Y."/>
        </authorList>
    </citation>
    <scope>NUCLEOTIDE SEQUENCE [LARGE SCALE GENOMIC DNA]</scope>
    <source>
        <strain evidence="20 21">SC-9</strain>
    </source>
</reference>
<dbReference type="Pfam" id="PF02149">
    <property type="entry name" value="KA1"/>
    <property type="match status" value="1"/>
</dbReference>
<keyword evidence="8" id="KW-0808">Transferase</keyword>
<dbReference type="GO" id="GO:0006887">
    <property type="term" value="P:exocytosis"/>
    <property type="evidence" value="ECO:0007669"/>
    <property type="project" value="UniProtKB-KW"/>
</dbReference>
<evidence type="ECO:0000256" key="12">
    <source>
        <dbReference type="ARBA" id="ARBA00047899"/>
    </source>
</evidence>
<feature type="compositionally biased region" description="Low complexity" evidence="17">
    <location>
        <begin position="134"/>
        <end position="162"/>
    </location>
</feature>
<dbReference type="CDD" id="cd14077">
    <property type="entry name" value="STKc_Kin1_2"/>
    <property type="match status" value="1"/>
</dbReference>
<dbReference type="PANTHER" id="PTHR24346:SF82">
    <property type="entry name" value="KP78A-RELATED"/>
    <property type="match status" value="1"/>
</dbReference>
<keyword evidence="4" id="KW-0268">Exocytosis</keyword>
<dbReference type="FunFam" id="1.10.510.10:FF:000333">
    <property type="entry name" value="Non-specific serine/threonine protein kinase"/>
    <property type="match status" value="1"/>
</dbReference>
<feature type="region of interest" description="Disordered" evidence="17">
    <location>
        <begin position="1"/>
        <end position="181"/>
    </location>
</feature>
<dbReference type="InterPro" id="IPR008271">
    <property type="entry name" value="Ser/Thr_kinase_AS"/>
</dbReference>
<evidence type="ECO:0000313" key="21">
    <source>
        <dbReference type="Proteomes" id="UP001360560"/>
    </source>
</evidence>
<comment type="function">
    <text evidence="14">Serine/threonine protein kinase involved in the regulation of exocytosis. Induces phosphorylation of SEC9 and its release from the plasma membrane to the cytosol.</text>
</comment>
<dbReference type="PROSITE" id="PS00108">
    <property type="entry name" value="PROTEIN_KINASE_ST"/>
    <property type="match status" value="1"/>
</dbReference>
<evidence type="ECO:0000256" key="16">
    <source>
        <dbReference type="PROSITE-ProRule" id="PRU10141"/>
    </source>
</evidence>
<evidence type="ECO:0000313" key="20">
    <source>
        <dbReference type="EMBL" id="GMM33394.1"/>
    </source>
</evidence>
<keyword evidence="7" id="KW-0597">Phosphoprotein</keyword>
<dbReference type="Pfam" id="PF00069">
    <property type="entry name" value="Pkinase"/>
    <property type="match status" value="1"/>
</dbReference>
<dbReference type="Gene3D" id="1.10.510.10">
    <property type="entry name" value="Transferase(Phosphotransferase) domain 1"/>
    <property type="match status" value="1"/>
</dbReference>
<feature type="region of interest" description="Disordered" evidence="17">
    <location>
        <begin position="793"/>
        <end position="874"/>
    </location>
</feature>
<feature type="region of interest" description="Disordered" evidence="17">
    <location>
        <begin position="904"/>
        <end position="923"/>
    </location>
</feature>
<dbReference type="SUPFAM" id="SSF56112">
    <property type="entry name" value="Protein kinase-like (PK-like)"/>
    <property type="match status" value="1"/>
</dbReference>
<evidence type="ECO:0000256" key="7">
    <source>
        <dbReference type="ARBA" id="ARBA00022553"/>
    </source>
</evidence>
<organism evidence="20 21">
    <name type="scientific">Saccharomycopsis crataegensis</name>
    <dbReference type="NCBI Taxonomy" id="43959"/>
    <lineage>
        <taxon>Eukaryota</taxon>
        <taxon>Fungi</taxon>
        <taxon>Dikarya</taxon>
        <taxon>Ascomycota</taxon>
        <taxon>Saccharomycotina</taxon>
        <taxon>Saccharomycetes</taxon>
        <taxon>Saccharomycopsidaceae</taxon>
        <taxon>Saccharomycopsis</taxon>
    </lineage>
</organism>
<dbReference type="PANTHER" id="PTHR24346">
    <property type="entry name" value="MAP/MICROTUBULE AFFINITY-REGULATING KINASE"/>
    <property type="match status" value="1"/>
</dbReference>
<dbReference type="EMBL" id="BTFZ01000001">
    <property type="protein sequence ID" value="GMM33394.1"/>
    <property type="molecule type" value="Genomic_DNA"/>
</dbReference>
<feature type="compositionally biased region" description="Basic residues" evidence="17">
    <location>
        <begin position="835"/>
        <end position="844"/>
    </location>
</feature>
<evidence type="ECO:0000256" key="11">
    <source>
        <dbReference type="ARBA" id="ARBA00022840"/>
    </source>
</evidence>
<comment type="catalytic activity">
    <reaction evidence="13">
        <text>L-seryl-[protein] + ATP = O-phospho-L-seryl-[protein] + ADP + H(+)</text>
        <dbReference type="Rhea" id="RHEA:17989"/>
        <dbReference type="Rhea" id="RHEA-COMP:9863"/>
        <dbReference type="Rhea" id="RHEA-COMP:11604"/>
        <dbReference type="ChEBI" id="CHEBI:15378"/>
        <dbReference type="ChEBI" id="CHEBI:29999"/>
        <dbReference type="ChEBI" id="CHEBI:30616"/>
        <dbReference type="ChEBI" id="CHEBI:83421"/>
        <dbReference type="ChEBI" id="CHEBI:456216"/>
        <dbReference type="EC" id="2.7.11.1"/>
    </reaction>
</comment>
<dbReference type="SMART" id="SM00220">
    <property type="entry name" value="S_TKc"/>
    <property type="match status" value="1"/>
</dbReference>
<name>A0AAV5QFE8_9ASCO</name>
<comment type="subcellular location">
    <subcellularLocation>
        <location evidence="1">Cytoplasm</location>
    </subcellularLocation>
</comment>
<evidence type="ECO:0000256" key="10">
    <source>
        <dbReference type="ARBA" id="ARBA00022777"/>
    </source>
</evidence>
<dbReference type="GO" id="GO:0004674">
    <property type="term" value="F:protein serine/threonine kinase activity"/>
    <property type="evidence" value="ECO:0007669"/>
    <property type="project" value="UniProtKB-KW"/>
</dbReference>
<dbReference type="InterPro" id="IPR028375">
    <property type="entry name" value="KA1/Ssp2_C"/>
</dbReference>
<comment type="subunit">
    <text evidence="15">Interacts with SEC9 and SRO7.</text>
</comment>
<feature type="compositionally biased region" description="Polar residues" evidence="17">
    <location>
        <begin position="750"/>
        <end position="760"/>
    </location>
</feature>
<comment type="similarity">
    <text evidence="2">Belongs to the protein kinase superfamily. CAMK Ser/Thr protein kinase family. NIM1 subfamily.</text>
</comment>
<evidence type="ECO:0000256" key="13">
    <source>
        <dbReference type="ARBA" id="ARBA00048679"/>
    </source>
</evidence>
<feature type="compositionally biased region" description="Basic and acidic residues" evidence="17">
    <location>
        <begin position="617"/>
        <end position="638"/>
    </location>
</feature>
<evidence type="ECO:0000256" key="4">
    <source>
        <dbReference type="ARBA" id="ARBA00022483"/>
    </source>
</evidence>
<keyword evidence="5" id="KW-0963">Cytoplasm</keyword>
<evidence type="ECO:0000256" key="8">
    <source>
        <dbReference type="ARBA" id="ARBA00022679"/>
    </source>
</evidence>
<evidence type="ECO:0000256" key="2">
    <source>
        <dbReference type="ARBA" id="ARBA00010791"/>
    </source>
</evidence>
<feature type="region of interest" description="Disordered" evidence="17">
    <location>
        <begin position="684"/>
        <end position="766"/>
    </location>
</feature>
<feature type="domain" description="Protein kinase" evidence="18">
    <location>
        <begin position="190"/>
        <end position="468"/>
    </location>
</feature>
<dbReference type="GeneID" id="90071373"/>
<feature type="compositionally biased region" description="Polar residues" evidence="17">
    <location>
        <begin position="856"/>
        <end position="874"/>
    </location>
</feature>
<dbReference type="GO" id="GO:0045921">
    <property type="term" value="P:positive regulation of exocytosis"/>
    <property type="evidence" value="ECO:0007669"/>
    <property type="project" value="UniProtKB-ARBA"/>
</dbReference>
<evidence type="ECO:0000259" key="18">
    <source>
        <dbReference type="PROSITE" id="PS50011"/>
    </source>
</evidence>
<dbReference type="EC" id="2.7.11.1" evidence="3"/>
<evidence type="ECO:0000259" key="19">
    <source>
        <dbReference type="PROSITE" id="PS50032"/>
    </source>
</evidence>
<feature type="compositionally biased region" description="Polar residues" evidence="17">
    <location>
        <begin position="112"/>
        <end position="133"/>
    </location>
</feature>
<dbReference type="GO" id="GO:1903896">
    <property type="term" value="P:positive regulation of IRE1-mediated unfolded protein response"/>
    <property type="evidence" value="ECO:0007669"/>
    <property type="project" value="UniProtKB-ARBA"/>
</dbReference>
<evidence type="ECO:0000256" key="6">
    <source>
        <dbReference type="ARBA" id="ARBA00022527"/>
    </source>
</evidence>
<dbReference type="PROSITE" id="PS00107">
    <property type="entry name" value="PROTEIN_KINASE_ATP"/>
    <property type="match status" value="1"/>
</dbReference>